<feature type="compositionally biased region" description="Basic and acidic residues" evidence="1">
    <location>
        <begin position="1"/>
        <end position="27"/>
    </location>
</feature>
<evidence type="ECO:0000313" key="2">
    <source>
        <dbReference type="EMBL" id="MED6243287.1"/>
    </source>
</evidence>
<dbReference type="Proteomes" id="UP001345963">
    <property type="component" value="Unassembled WGS sequence"/>
</dbReference>
<organism evidence="2 3">
    <name type="scientific">Ataeniobius toweri</name>
    <dbReference type="NCBI Taxonomy" id="208326"/>
    <lineage>
        <taxon>Eukaryota</taxon>
        <taxon>Metazoa</taxon>
        <taxon>Chordata</taxon>
        <taxon>Craniata</taxon>
        <taxon>Vertebrata</taxon>
        <taxon>Euteleostomi</taxon>
        <taxon>Actinopterygii</taxon>
        <taxon>Neopterygii</taxon>
        <taxon>Teleostei</taxon>
        <taxon>Neoteleostei</taxon>
        <taxon>Acanthomorphata</taxon>
        <taxon>Ovalentaria</taxon>
        <taxon>Atherinomorphae</taxon>
        <taxon>Cyprinodontiformes</taxon>
        <taxon>Goodeidae</taxon>
        <taxon>Ataeniobius</taxon>
    </lineage>
</organism>
<keyword evidence="3" id="KW-1185">Reference proteome</keyword>
<dbReference type="EMBL" id="JAHUTI010033212">
    <property type="protein sequence ID" value="MED6243287.1"/>
    <property type="molecule type" value="Genomic_DNA"/>
</dbReference>
<evidence type="ECO:0000256" key="1">
    <source>
        <dbReference type="SAM" id="MobiDB-lite"/>
    </source>
</evidence>
<feature type="region of interest" description="Disordered" evidence="1">
    <location>
        <begin position="1"/>
        <end position="30"/>
    </location>
</feature>
<evidence type="ECO:0000313" key="3">
    <source>
        <dbReference type="Proteomes" id="UP001345963"/>
    </source>
</evidence>
<feature type="non-terminal residue" evidence="2">
    <location>
        <position position="1"/>
    </location>
</feature>
<name>A0ABU7AYF0_9TELE</name>
<protein>
    <submittedName>
        <fullName evidence="2">Uncharacterized protein</fullName>
    </submittedName>
</protein>
<proteinExistence type="predicted"/>
<reference evidence="2 3" key="1">
    <citation type="submission" date="2021-07" db="EMBL/GenBank/DDBJ databases">
        <authorList>
            <person name="Palmer J.M."/>
        </authorList>
    </citation>
    <scope>NUCLEOTIDE SEQUENCE [LARGE SCALE GENOMIC DNA]</scope>
    <source>
        <strain evidence="2 3">AT_MEX2019</strain>
        <tissue evidence="2">Muscle</tissue>
    </source>
</reference>
<sequence>NRSTRREPTHARGEHANSMQKDPRPGVEPRTLLLQGNNATNCTTVQPFIIYLFIWP</sequence>
<comment type="caution">
    <text evidence="2">The sequence shown here is derived from an EMBL/GenBank/DDBJ whole genome shotgun (WGS) entry which is preliminary data.</text>
</comment>
<accession>A0ABU7AYF0</accession>
<gene>
    <name evidence="2" type="ORF">ATANTOWER_017955</name>
</gene>